<gene>
    <name evidence="1" type="ORF">INT46_001371</name>
</gene>
<comment type="caution">
    <text evidence="1">The sequence shown here is derived from an EMBL/GenBank/DDBJ whole genome shotgun (WGS) entry which is preliminary data.</text>
</comment>
<evidence type="ECO:0000313" key="1">
    <source>
        <dbReference type="EMBL" id="KAG2190014.1"/>
    </source>
</evidence>
<dbReference type="EMBL" id="JAEPRC010001091">
    <property type="protein sequence ID" value="KAG2190014.1"/>
    <property type="molecule type" value="Genomic_DNA"/>
</dbReference>
<protein>
    <submittedName>
        <fullName evidence="1">Uncharacterized protein</fullName>
    </submittedName>
</protein>
<dbReference type="OrthoDB" id="2393881at2759"/>
<keyword evidence="2" id="KW-1185">Reference proteome</keyword>
<proteinExistence type="predicted"/>
<sequence length="137" mass="16363">MAFALTILLMNNPQVSVDGGYTLFIKQFEKLCDKKDKKLNDNNFFYPIEKEPDQELNVQERHFNDDVFESFRPTIESQFYDYEYVNLQIKISFLLKNIKLFTEDFNTITPGHHKLWVTQNFEFPTENKTYDRDAENG</sequence>
<reference evidence="1" key="1">
    <citation type="submission" date="2020-12" db="EMBL/GenBank/DDBJ databases">
        <title>Metabolic potential, ecology and presence of endohyphal bacteria is reflected in genomic diversity of Mucoromycotina.</title>
        <authorList>
            <person name="Muszewska A."/>
            <person name="Okrasinska A."/>
            <person name="Steczkiewicz K."/>
            <person name="Drgas O."/>
            <person name="Orlowska M."/>
            <person name="Perlinska-Lenart U."/>
            <person name="Aleksandrzak-Piekarczyk T."/>
            <person name="Szatraj K."/>
            <person name="Zielenkiewicz U."/>
            <person name="Pilsyk S."/>
            <person name="Malc E."/>
            <person name="Mieczkowski P."/>
            <person name="Kruszewska J.S."/>
            <person name="Biernat P."/>
            <person name="Pawlowska J."/>
        </authorList>
    </citation>
    <scope>NUCLEOTIDE SEQUENCE</scope>
    <source>
        <strain evidence="1">CBS 226.32</strain>
    </source>
</reference>
<name>A0A8H7UT92_9FUNG</name>
<evidence type="ECO:0000313" key="2">
    <source>
        <dbReference type="Proteomes" id="UP000650833"/>
    </source>
</evidence>
<dbReference type="Proteomes" id="UP000650833">
    <property type="component" value="Unassembled WGS sequence"/>
</dbReference>
<organism evidence="1 2">
    <name type="scientific">Mucor plumbeus</name>
    <dbReference type="NCBI Taxonomy" id="97098"/>
    <lineage>
        <taxon>Eukaryota</taxon>
        <taxon>Fungi</taxon>
        <taxon>Fungi incertae sedis</taxon>
        <taxon>Mucoromycota</taxon>
        <taxon>Mucoromycotina</taxon>
        <taxon>Mucoromycetes</taxon>
        <taxon>Mucorales</taxon>
        <taxon>Mucorineae</taxon>
        <taxon>Mucoraceae</taxon>
        <taxon>Mucor</taxon>
    </lineage>
</organism>
<dbReference type="AlphaFoldDB" id="A0A8H7UT92"/>
<accession>A0A8H7UT92</accession>